<dbReference type="AlphaFoldDB" id="V5GVJ6"/>
<evidence type="ECO:0000313" key="4">
    <source>
        <dbReference type="Proteomes" id="UP000019377"/>
    </source>
</evidence>
<name>V5GVJ6_KALBG</name>
<accession>V5GVJ6</accession>
<dbReference type="Proteomes" id="UP000019377">
    <property type="component" value="Unassembled WGS sequence"/>
</dbReference>
<protein>
    <submittedName>
        <fullName evidence="3">Uncharacterized protein</fullName>
    </submittedName>
</protein>
<feature type="region of interest" description="Disordered" evidence="2">
    <location>
        <begin position="102"/>
        <end position="209"/>
    </location>
</feature>
<feature type="compositionally biased region" description="Polar residues" evidence="2">
    <location>
        <begin position="1"/>
        <end position="19"/>
    </location>
</feature>
<dbReference type="OrthoDB" id="2554357at2759"/>
<feature type="region of interest" description="Disordered" evidence="2">
    <location>
        <begin position="629"/>
        <end position="649"/>
    </location>
</feature>
<feature type="region of interest" description="Disordered" evidence="2">
    <location>
        <begin position="424"/>
        <end position="465"/>
    </location>
</feature>
<dbReference type="GeneID" id="27418571"/>
<dbReference type="OMA" id="MNGRERH"/>
<keyword evidence="1" id="KW-0175">Coiled coil</keyword>
<feature type="compositionally biased region" description="Basic and acidic residues" evidence="2">
    <location>
        <begin position="170"/>
        <end position="182"/>
    </location>
</feature>
<feature type="compositionally biased region" description="Polar residues" evidence="2">
    <location>
        <begin position="120"/>
        <end position="132"/>
    </location>
</feature>
<feature type="compositionally biased region" description="Low complexity" evidence="2">
    <location>
        <begin position="139"/>
        <end position="151"/>
    </location>
</feature>
<dbReference type="eggNOG" id="ENOG502RDU9">
    <property type="taxonomic scope" value="Eukaryota"/>
</dbReference>
<feature type="compositionally biased region" description="Polar residues" evidence="2">
    <location>
        <begin position="47"/>
        <end position="62"/>
    </location>
</feature>
<feature type="region of interest" description="Disordered" evidence="2">
    <location>
        <begin position="1"/>
        <end position="66"/>
    </location>
</feature>
<feature type="coiled-coil region" evidence="1">
    <location>
        <begin position="266"/>
        <end position="293"/>
    </location>
</feature>
<evidence type="ECO:0000256" key="2">
    <source>
        <dbReference type="SAM" id="MobiDB-lite"/>
    </source>
</evidence>
<feature type="compositionally biased region" description="Acidic residues" evidence="2">
    <location>
        <begin position="448"/>
        <end position="465"/>
    </location>
</feature>
<keyword evidence="4" id="KW-1185">Reference proteome</keyword>
<dbReference type="HOGENOM" id="CLU_389385_0_0_1"/>
<reference evidence="4" key="1">
    <citation type="journal article" date="2013" name="Genome Announc.">
        <title>Draft genome sequence of Pseudozyma brasiliensis sp. nov. strain GHG001, a high producer of endo-1,4-xylanase isolated from an insect pest of sugarcane.</title>
        <authorList>
            <person name="Oliveira J.V.D.C."/>
            <person name="dos Santos R.A.C."/>
            <person name="Borges T.A."/>
            <person name="Riano-Pachon D.M."/>
            <person name="Goldman G.H."/>
        </authorList>
    </citation>
    <scope>NUCLEOTIDE SEQUENCE [LARGE SCALE GENOMIC DNA]</scope>
    <source>
        <strain evidence="4">GHG001</strain>
    </source>
</reference>
<organism evidence="3 4">
    <name type="scientific">Kalmanozyma brasiliensis (strain GHG001)</name>
    <name type="common">Yeast</name>
    <name type="synonym">Pseudozyma brasiliensis</name>
    <dbReference type="NCBI Taxonomy" id="1365824"/>
    <lineage>
        <taxon>Eukaryota</taxon>
        <taxon>Fungi</taxon>
        <taxon>Dikarya</taxon>
        <taxon>Basidiomycota</taxon>
        <taxon>Ustilaginomycotina</taxon>
        <taxon>Ustilaginomycetes</taxon>
        <taxon>Ustilaginales</taxon>
        <taxon>Ustilaginaceae</taxon>
        <taxon>Kalmanozyma</taxon>
    </lineage>
</organism>
<sequence>MSSRQSHSVDSTPLITSKRLSVRSHSDDSSASGYGSHSGEEKLTRTPPLSRSQTATPTTPASVLTHDKQLKLQVADADKSVLTPTAALESLRVLENSFVPSTLSLPLDGAADAQDDDKLSLNTALASPTKSTAGDKDAAPSSPVSAGPVSPTRAKRSSSYRKSVPTLDDLATRSKRPDMNGRERHRSASSVSAASQPPLSPSSTYTQTPSWISSLTTSEAIRVLAFQQDSIEAGSDAEADANVDPSATSDELSALRYALKYALARSDKLAEALSRANQDRIKAESELEILRNNVLAMLSSKSILRSPDKLKTRELHADNAKRPAVRTQTSEEEDTDQFEDAHSRHGHGAVERTNVSSPKKKQVSIDLEPRVVSAVPAATSLSRPPRAERAAAASKAVTPVLAPAAAEPAKPATGVSIASLRKKQAESSANASSSTAQRYAPSRKALDLESEPTDTLPTDEDEIDDEEFDMFPFHQMRRRAAPEVSMADFLNASRMSKSEIEQHDARRELEREDEAGFSHSRSPLVGGLSARRGILKNLGKLVETERTKRNARRTSASIISKPSLLSINSVAVSRDNGKLSRSASGAKSNRPGHLMSFSEESIIPSYPKGSLGASTTAAAAEARLRALSTHSSLRESLEKQSLWEAGIRA</sequence>
<dbReference type="EMBL" id="KI545851">
    <property type="protein sequence ID" value="EST09922.1"/>
    <property type="molecule type" value="Genomic_DNA"/>
</dbReference>
<evidence type="ECO:0000313" key="3">
    <source>
        <dbReference type="EMBL" id="EST09922.1"/>
    </source>
</evidence>
<feature type="compositionally biased region" description="Low complexity" evidence="2">
    <location>
        <begin position="188"/>
        <end position="203"/>
    </location>
</feature>
<feature type="region of interest" description="Disordered" evidence="2">
    <location>
        <begin position="314"/>
        <end position="364"/>
    </location>
</feature>
<feature type="compositionally biased region" description="Low complexity" evidence="2">
    <location>
        <begin position="426"/>
        <end position="436"/>
    </location>
</feature>
<gene>
    <name evidence="3" type="ORF">PSEUBRA_SCAF1g00380</name>
</gene>
<proteinExistence type="predicted"/>
<evidence type="ECO:0000256" key="1">
    <source>
        <dbReference type="SAM" id="Coils"/>
    </source>
</evidence>